<accession>I2Q7I2</accession>
<evidence type="ECO:0008006" key="3">
    <source>
        <dbReference type="Google" id="ProtNLM"/>
    </source>
</evidence>
<dbReference type="STRING" id="596152.DesU5LDRAFT_0013"/>
<organism evidence="2">
    <name type="scientific">Desulfovibrio sp. U5L</name>
    <dbReference type="NCBI Taxonomy" id="596152"/>
    <lineage>
        <taxon>Bacteria</taxon>
        <taxon>Pseudomonadati</taxon>
        <taxon>Thermodesulfobacteriota</taxon>
        <taxon>Desulfovibrionia</taxon>
        <taxon>Desulfovibrionales</taxon>
        <taxon>Desulfovibrionaceae</taxon>
        <taxon>Desulfovibrio</taxon>
    </lineage>
</organism>
<evidence type="ECO:0000256" key="1">
    <source>
        <dbReference type="SAM" id="MobiDB-lite"/>
    </source>
</evidence>
<sequence length="305" mass="34092">MRRLVRGLPEQKRRFLHWIIDNEPRGDDYIVSRRAVAKALQLTEISVKRYFAEFAGLGFFRKETYRQGICQGVRLFLVRSRCQAFRLADPTPDPTDDPTDDPTTGHDPTRAPTRGPATDPTLDPTPSYEERKKENLSVSLSPARIALAWPHLSRAGFGPDQLDQIRTALAELGRSADRIGQSLDHAEWELSRGAMCDKDGRPVADPCAWVFRSLARTGYYRRPKGYVSPEEQAARDAEEEARAVAAARQAAEEARFAAWRDGLTPDELAAALRGFPGGSKEAWLRKHWRTLGREARADSPAKGGA</sequence>
<protein>
    <recommendedName>
        <fullName evidence="3">Helix-turn-helix domain-containing protein</fullName>
    </recommendedName>
</protein>
<dbReference type="eggNOG" id="ENOG5033Y7G">
    <property type="taxonomic scope" value="Bacteria"/>
</dbReference>
<feature type="region of interest" description="Disordered" evidence="1">
    <location>
        <begin position="87"/>
        <end position="135"/>
    </location>
</feature>
<dbReference type="HOGENOM" id="CLU_911311_0_0_7"/>
<name>I2Q7I2_9BACT</name>
<dbReference type="AlphaFoldDB" id="I2Q7I2"/>
<proteinExistence type="predicted"/>
<reference evidence="2" key="1">
    <citation type="submission" date="2011-11" db="EMBL/GenBank/DDBJ databases">
        <title>Improved High-Quality Draft sequence of Desulfovibrio sp. U5L.</title>
        <authorList>
            <consortium name="US DOE Joint Genome Institute"/>
            <person name="Lucas S."/>
            <person name="Han J."/>
            <person name="Lapidus A."/>
            <person name="Cheng J.-F."/>
            <person name="Goodwin L."/>
            <person name="Pitluck S."/>
            <person name="Peters L."/>
            <person name="Ovchinnikova G."/>
            <person name="Held B."/>
            <person name="Detter J.C."/>
            <person name="Han C."/>
            <person name="Tapia R."/>
            <person name="Land M."/>
            <person name="Hauser L."/>
            <person name="Kyrpides N."/>
            <person name="Ivanova N."/>
            <person name="Pagani I."/>
            <person name="Gabster J."/>
            <person name="Walker C."/>
            <person name="Stolyar S."/>
            <person name="Stahl D."/>
            <person name="Arkin A."/>
            <person name="Dehal P."/>
            <person name="Hazen T."/>
            <person name="Woyke T."/>
        </authorList>
    </citation>
    <scope>NUCLEOTIDE SEQUENCE [LARGE SCALE GENOMIC DNA]</scope>
    <source>
        <strain evidence="2">U5L</strain>
    </source>
</reference>
<gene>
    <name evidence="2" type="ORF">DesU5LDRAFT_0013</name>
</gene>
<dbReference type="EMBL" id="JH600067">
    <property type="protein sequence ID" value="EIG55738.1"/>
    <property type="molecule type" value="Genomic_DNA"/>
</dbReference>
<evidence type="ECO:0000313" key="2">
    <source>
        <dbReference type="EMBL" id="EIG55738.1"/>
    </source>
</evidence>